<dbReference type="Proteomes" id="UP000440965">
    <property type="component" value="Unassembled WGS sequence"/>
</dbReference>
<dbReference type="RefSeq" id="WP_156868084.1">
    <property type="nucleotide sequence ID" value="NZ_JACGDB010000016.1"/>
</dbReference>
<dbReference type="AlphaFoldDB" id="A0A7X3JU20"/>
<reference evidence="1 2" key="1">
    <citation type="submission" date="2019-10" db="EMBL/GenBank/DDBJ databases">
        <title>XDR Pseudomonas monteilii producing IMP-16 from LCR.</title>
        <authorList>
            <person name="Ballaben A."/>
            <person name="Doi Y."/>
        </authorList>
    </citation>
    <scope>NUCLEOTIDE SEQUENCE [LARGE SCALE GENOMIC DNA]</scope>
    <source>
        <strain evidence="1 2">597/14</strain>
    </source>
</reference>
<dbReference type="NCBIfam" id="TIGR02384">
    <property type="entry name" value="RelB_DinJ"/>
    <property type="match status" value="1"/>
</dbReference>
<gene>
    <name evidence="1" type="ORF">F9Z43_25090</name>
</gene>
<dbReference type="GO" id="GO:0006355">
    <property type="term" value="P:regulation of DNA-templated transcription"/>
    <property type="evidence" value="ECO:0007669"/>
    <property type="project" value="InterPro"/>
</dbReference>
<comment type="caution">
    <text evidence="1">The sequence shown here is derived from an EMBL/GenBank/DDBJ whole genome shotgun (WGS) entry which is preliminary data.</text>
</comment>
<dbReference type="InterPro" id="IPR007337">
    <property type="entry name" value="RelB/DinJ"/>
</dbReference>
<name>A0A7X3JU20_9PSED</name>
<protein>
    <submittedName>
        <fullName evidence="1">Type II toxin-antitoxin system RelB/DinJ family antitoxin</fullName>
    </submittedName>
</protein>
<accession>A0A7X3JU20</accession>
<organism evidence="1 2">
    <name type="scientific">Pseudomonas monteilii</name>
    <dbReference type="NCBI Taxonomy" id="76759"/>
    <lineage>
        <taxon>Bacteria</taxon>
        <taxon>Pseudomonadati</taxon>
        <taxon>Pseudomonadota</taxon>
        <taxon>Gammaproteobacteria</taxon>
        <taxon>Pseudomonadales</taxon>
        <taxon>Pseudomonadaceae</taxon>
        <taxon>Pseudomonas</taxon>
    </lineage>
</organism>
<sequence length="79" mass="8746">MASVNICIDDELKARAYEELERLGVTPSERMHQVLQYVAEQGKLPFGPATMAEEDEGLIASVNECLASPLRVKVQLDDL</sequence>
<dbReference type="Gene3D" id="1.10.1220.10">
    <property type="entry name" value="Met repressor-like"/>
    <property type="match status" value="1"/>
</dbReference>
<evidence type="ECO:0000313" key="2">
    <source>
        <dbReference type="Proteomes" id="UP000440965"/>
    </source>
</evidence>
<evidence type="ECO:0000313" key="1">
    <source>
        <dbReference type="EMBL" id="MVF52519.1"/>
    </source>
</evidence>
<dbReference type="Pfam" id="PF04221">
    <property type="entry name" value="RelB"/>
    <property type="match status" value="1"/>
</dbReference>
<dbReference type="EMBL" id="WEIK01000032">
    <property type="protein sequence ID" value="MVF52519.1"/>
    <property type="molecule type" value="Genomic_DNA"/>
</dbReference>
<dbReference type="InterPro" id="IPR013321">
    <property type="entry name" value="Arc_rbn_hlx_hlx"/>
</dbReference>
<proteinExistence type="predicted"/>